<accession>A0A4R7UTZ8</accession>
<dbReference type="OrthoDB" id="5194782at2"/>
<reference evidence="2 3" key="1">
    <citation type="submission" date="2019-03" db="EMBL/GenBank/DDBJ databases">
        <title>Genomic Encyclopedia of Archaeal and Bacterial Type Strains, Phase II (KMG-II): from individual species to whole genera.</title>
        <authorList>
            <person name="Goeker M."/>
        </authorList>
    </citation>
    <scope>NUCLEOTIDE SEQUENCE [LARGE SCALE GENOMIC DNA]</scope>
    <source>
        <strain evidence="2 3">DSM 45499</strain>
    </source>
</reference>
<dbReference type="EMBL" id="SOCP01000024">
    <property type="protein sequence ID" value="TDV40119.1"/>
    <property type="molecule type" value="Genomic_DNA"/>
</dbReference>
<name>A0A4R7UTZ8_9PSEU</name>
<dbReference type="RefSeq" id="WP_133908559.1">
    <property type="nucleotide sequence ID" value="NZ_SOCP01000024.1"/>
</dbReference>
<evidence type="ECO:0000313" key="2">
    <source>
        <dbReference type="EMBL" id="TDV40119.1"/>
    </source>
</evidence>
<feature type="region of interest" description="Disordered" evidence="1">
    <location>
        <begin position="1"/>
        <end position="22"/>
    </location>
</feature>
<comment type="caution">
    <text evidence="2">The sequence shown here is derived from an EMBL/GenBank/DDBJ whole genome shotgun (WGS) entry which is preliminary data.</text>
</comment>
<gene>
    <name evidence="2" type="ORF">CLV71_124138</name>
</gene>
<protein>
    <submittedName>
        <fullName evidence="2">Uncharacterized protein</fullName>
    </submittedName>
</protein>
<proteinExistence type="predicted"/>
<keyword evidence="3" id="KW-1185">Reference proteome</keyword>
<evidence type="ECO:0000256" key="1">
    <source>
        <dbReference type="SAM" id="MobiDB-lite"/>
    </source>
</evidence>
<dbReference type="AlphaFoldDB" id="A0A4R7UTZ8"/>
<organism evidence="2 3">
    <name type="scientific">Actinophytocola oryzae</name>
    <dbReference type="NCBI Taxonomy" id="502181"/>
    <lineage>
        <taxon>Bacteria</taxon>
        <taxon>Bacillati</taxon>
        <taxon>Actinomycetota</taxon>
        <taxon>Actinomycetes</taxon>
        <taxon>Pseudonocardiales</taxon>
        <taxon>Pseudonocardiaceae</taxon>
    </lineage>
</organism>
<evidence type="ECO:0000313" key="3">
    <source>
        <dbReference type="Proteomes" id="UP000294927"/>
    </source>
</evidence>
<sequence length="225" mass="25036">MTIPTATEPAPMPHPNDDGDFAAARQAPVDYQATVDRVREDPRVSDLGKAERIAEAYSAYISAMDGAWERLQGRRQARHDWLAGQVPTGHGIAEDASPADRAALMAAFRGHYDRASSMDMKGRAQMLDEADRFGDEPARRAALTAIVENGEHHTTLRSRPDRYATVVAHLDELGALRGNSAARGFEWQTFRSQRVKQPREIDQIPELQAAQEARHAAWRRAGQMR</sequence>
<dbReference type="Proteomes" id="UP000294927">
    <property type="component" value="Unassembled WGS sequence"/>
</dbReference>